<protein>
    <recommendedName>
        <fullName evidence="5">Tetratricopeptide repeat protein</fullName>
    </recommendedName>
</protein>
<feature type="signal peptide" evidence="2">
    <location>
        <begin position="1"/>
        <end position="26"/>
    </location>
</feature>
<feature type="compositionally biased region" description="Low complexity" evidence="1">
    <location>
        <begin position="536"/>
        <end position="549"/>
    </location>
</feature>
<dbReference type="KEGG" id="tpp:TPASS_0855"/>
<gene>
    <name evidence="3" type="ordered locus">TPASS_0855</name>
</gene>
<evidence type="ECO:0000313" key="3">
    <source>
        <dbReference type="EMBL" id="ACD71272.1"/>
    </source>
</evidence>
<name>A0A0H3BJV6_TREPS</name>
<feature type="chain" id="PRO_5002605134" description="Tetratricopeptide repeat protein" evidence="2">
    <location>
        <begin position="27"/>
        <end position="1127"/>
    </location>
</feature>
<evidence type="ECO:0008006" key="5">
    <source>
        <dbReference type="Google" id="ProtNLM"/>
    </source>
</evidence>
<dbReference type="Proteomes" id="UP000001202">
    <property type="component" value="Chromosome"/>
</dbReference>
<dbReference type="GeneID" id="93876613"/>
<proteinExistence type="predicted"/>
<evidence type="ECO:0000313" key="4">
    <source>
        <dbReference type="Proteomes" id="UP000001202"/>
    </source>
</evidence>
<sequence>MRIHQRSAPCVPVLLFLFLPSAPLCARGSKDWTPPQLGEVIESTEQDLAEFDAGLFRADRILDRHDLYRKTMHQLFSTLLEEPKNHAKHLQLIETLEKLAGPESKEIHEFLNRLRNSSTYAVYAARFFHLMERARILMARQEYLKAALLYRSGYELYYDEYLADPSSPGKKEVRARVEHAHAHVSRAKPLLEAVAAARAQYQNTQKRTYAASAHEAARARDAYSAAPAAPAAPGARAPSAAYPHSLTVEAELRILQDFSKTTEESAALTSLVQALGALLKFSRDIEHTGVVFEQLSTRAQKNNETQEAFLAVARKITLGRSKLEFEGILGALQAPAFDAFVDLFEAGRAHVAALHDQARAQFTFAHPPHSGRNIPAPTDTALASAGAWAAVGAGPAGSLIPGAPLSAGVGSRGAWGALPAPVEPLLRQADDALGALARLWAACAPLGAQHGRFPRDYETFGAQIVALSAHADALRATKHAYDFYHALLAFQRAPTVPVSAALRRQDLSQNEAFARDLSELAHHQEFLRRALAETESLSPPADTASTPSPGGAGDTPVPSQADKGGAKQSAAPDTAQKAVAQKAGASEEADASSSPSEMAVRAARAQLHAIQSELLRRFTALKRNRYTAHMAFHQHSGVSALAEYAQQLTSAEEALRFDAKDERRVRALSFVSETGPQQVSKDMEALDRLLSFFSGEEEFLSERGYAYGLQSLRDLRTQFEQFSARVQTLFLAAEQRAIHERLARQEAEYRYRQAVEGLGQDDFGGARKNLVLSREKADLALSLRYDTGYATETDTRLSTLDSSINRRENELVVKDVRAYIAQAKDKYYKGEVLDAERLLIRAKNRWAVTNVTENGEITNWLSVISTAVALKIGRVIPDFAPLYPQMSQLLHHAEQLYLHAAYLNASQRQEMERLLATSRENIHKVLLVYPLNERAGQLSLRIDQLLDPRSFRQQFAKKLDTIRGTYKTESKKAYSLLLDLYAIDARFSGIEKLKQEVEIYLGVRLPPPNPQAIAQSSNFTLAARRIFERRDAALYQVAIQQLDEALKLNPDNDAAAQLKDRIQSLTGDGAVNVLSSEDEKEYQRALQELQKGNKLVASAVVEQLLQKDRNKKSAKIQQLKKRIDAQL</sequence>
<dbReference type="AlphaFoldDB" id="A0A0H3BJV6"/>
<feature type="region of interest" description="Disordered" evidence="1">
    <location>
        <begin position="533"/>
        <end position="600"/>
    </location>
</feature>
<evidence type="ECO:0000256" key="1">
    <source>
        <dbReference type="SAM" id="MobiDB-lite"/>
    </source>
</evidence>
<dbReference type="EMBL" id="CP000805">
    <property type="protein sequence ID" value="ACD71272.1"/>
    <property type="molecule type" value="Genomic_DNA"/>
</dbReference>
<keyword evidence="2" id="KW-0732">Signal</keyword>
<reference evidence="3 4" key="1">
    <citation type="journal article" date="2008" name="BMC Microbiol.">
        <title>Complete genome sequence of Treponema pallidum ssp. pallidum strain SS14 determined with oligonucleotide arrays.</title>
        <authorList>
            <person name="Matejkova P."/>
            <person name="Strouhal M."/>
            <person name="Smajs D."/>
            <person name="Norris S.J."/>
            <person name="Palzkill T."/>
            <person name="Petrosino J.F."/>
            <person name="Sodergren E."/>
            <person name="Norton J.E."/>
            <person name="Singh J."/>
            <person name="Richmond T.A."/>
            <person name="Molla M.N."/>
            <person name="Albert T.J."/>
            <person name="Weinstock G.M."/>
        </authorList>
    </citation>
    <scope>NUCLEOTIDE SEQUENCE [LARGE SCALE GENOMIC DNA]</scope>
    <source>
        <strain evidence="3 4">SS14</strain>
    </source>
</reference>
<accession>A0A0H3BJV6</accession>
<organism evidence="3 4">
    <name type="scientific">Treponema pallidum subsp. pallidum (strain SS14)</name>
    <dbReference type="NCBI Taxonomy" id="455434"/>
    <lineage>
        <taxon>Bacteria</taxon>
        <taxon>Pseudomonadati</taxon>
        <taxon>Spirochaetota</taxon>
        <taxon>Spirochaetia</taxon>
        <taxon>Spirochaetales</taxon>
        <taxon>Treponemataceae</taxon>
        <taxon>Treponema</taxon>
    </lineage>
</organism>
<evidence type="ECO:0000256" key="2">
    <source>
        <dbReference type="SAM" id="SignalP"/>
    </source>
</evidence>
<dbReference type="PATRIC" id="fig|455434.6.peg.844"/>
<dbReference type="RefSeq" id="WP_010882299.1">
    <property type="nucleotide sequence ID" value="NC_010741.1"/>
</dbReference>
<feature type="compositionally biased region" description="Low complexity" evidence="1">
    <location>
        <begin position="583"/>
        <end position="599"/>
    </location>
</feature>